<name>A0A365NDI0_GIBIN</name>
<keyword evidence="2" id="KW-0560">Oxidoreductase</keyword>
<comment type="caution">
    <text evidence="5">The sequence shown here is derived from an EMBL/GenBank/DDBJ whole genome shotgun (WGS) entry which is preliminary data.</text>
</comment>
<dbReference type="GO" id="GO:0016616">
    <property type="term" value="F:oxidoreductase activity, acting on the CH-OH group of donors, NAD or NADP as acceptor"/>
    <property type="evidence" value="ECO:0007669"/>
    <property type="project" value="TreeGrafter"/>
</dbReference>
<proteinExistence type="inferred from homology"/>
<dbReference type="PRINTS" id="PR00080">
    <property type="entry name" value="SDRFAMILY"/>
</dbReference>
<protein>
    <submittedName>
        <fullName evidence="5">Uncharacterized protein</fullName>
    </submittedName>
</protein>
<evidence type="ECO:0000256" key="1">
    <source>
        <dbReference type="ARBA" id="ARBA00006484"/>
    </source>
</evidence>
<dbReference type="Pfam" id="PF00106">
    <property type="entry name" value="adh_short"/>
    <property type="match status" value="1"/>
</dbReference>
<dbReference type="SUPFAM" id="SSF51735">
    <property type="entry name" value="NAD(P)-binding Rossmann-fold domains"/>
    <property type="match status" value="1"/>
</dbReference>
<evidence type="ECO:0000256" key="3">
    <source>
        <dbReference type="RuleBase" id="RU000363"/>
    </source>
</evidence>
<feature type="region of interest" description="Disordered" evidence="4">
    <location>
        <begin position="289"/>
        <end position="402"/>
    </location>
</feature>
<gene>
    <name evidence="5" type="ORF">FPRO05_10400</name>
</gene>
<reference evidence="5 6" key="1">
    <citation type="submission" date="2017-12" db="EMBL/GenBank/DDBJ databases">
        <title>Genome sequence of the mycotoxigenic crop pathogen Fusarium proliferatum, strain ITEM 2341 from Date Palm.</title>
        <authorList>
            <person name="Almiman B.F."/>
            <person name="Shittu T.A."/>
            <person name="Muthumeenakshi S."/>
            <person name="Baroncelli R."/>
            <person name="Sreenivasaprasada S."/>
        </authorList>
    </citation>
    <scope>NUCLEOTIDE SEQUENCE [LARGE SCALE GENOMIC DNA]</scope>
    <source>
        <strain evidence="5 6">ITEM 2341</strain>
    </source>
</reference>
<organism evidence="5 6">
    <name type="scientific">Gibberella intermedia</name>
    <name type="common">Bulb rot disease fungus</name>
    <name type="synonym">Fusarium proliferatum</name>
    <dbReference type="NCBI Taxonomy" id="948311"/>
    <lineage>
        <taxon>Eukaryota</taxon>
        <taxon>Fungi</taxon>
        <taxon>Dikarya</taxon>
        <taxon>Ascomycota</taxon>
        <taxon>Pezizomycotina</taxon>
        <taxon>Sordariomycetes</taxon>
        <taxon>Hypocreomycetidae</taxon>
        <taxon>Hypocreales</taxon>
        <taxon>Nectriaceae</taxon>
        <taxon>Fusarium</taxon>
        <taxon>Fusarium fujikuroi species complex</taxon>
    </lineage>
</organism>
<dbReference type="Proteomes" id="UP000251714">
    <property type="component" value="Unassembled WGS sequence"/>
</dbReference>
<comment type="similarity">
    <text evidence="1 3">Belongs to the short-chain dehydrogenases/reductases (SDR) family.</text>
</comment>
<evidence type="ECO:0000313" key="5">
    <source>
        <dbReference type="EMBL" id="RBA18752.1"/>
    </source>
</evidence>
<feature type="compositionally biased region" description="Polar residues" evidence="4">
    <location>
        <begin position="339"/>
        <end position="352"/>
    </location>
</feature>
<dbReference type="PANTHER" id="PTHR24322:SF736">
    <property type="entry name" value="RETINOL DEHYDROGENASE 10"/>
    <property type="match status" value="1"/>
</dbReference>
<dbReference type="AlphaFoldDB" id="A0A365NDI0"/>
<dbReference type="InterPro" id="IPR002347">
    <property type="entry name" value="SDR_fam"/>
</dbReference>
<accession>A0A365NDI0</accession>
<dbReference type="PRINTS" id="PR00081">
    <property type="entry name" value="GDHRDH"/>
</dbReference>
<feature type="compositionally biased region" description="Basic and acidic residues" evidence="4">
    <location>
        <begin position="315"/>
        <end position="326"/>
    </location>
</feature>
<evidence type="ECO:0000313" key="6">
    <source>
        <dbReference type="Proteomes" id="UP000251714"/>
    </source>
</evidence>
<evidence type="ECO:0000256" key="2">
    <source>
        <dbReference type="ARBA" id="ARBA00023002"/>
    </source>
</evidence>
<sequence>MSLPTLDKATLGHVVELAKNRNILAGAAAVFLIGMIPRFNAWLTRRKVNNHLTDSSWDWTKEVVVVTGGSSGIGKEIVLKLAKKHTKVIIVDLNAPGYQLPPNVSFCSADLSDPNEISKASKQIVSEHGDPTVLINNAGIGNAMSILACPESKIHKVFDVNMIAPILLVKHFLPAMIRRNHGHIVNVGSMASFATQASNVDYGCTKSGLLAFHEGLLQELRHIYKAPLVRASIIHPTWVKTPLIADLIAKGKMKDTTISAESVADGVVKQLYTGEVADGHMPLWLIEGPPEETETGDETSTLLANDDADTGSIDKALRPPQHEHEAVSPTDSNEHATIGNANDSSQTFNEVHSTVDVGGARLARDEDVSAVKSEPDIKDESEYEDEPQPSPNSSREPILRLM</sequence>
<dbReference type="PANTHER" id="PTHR24322">
    <property type="entry name" value="PKSB"/>
    <property type="match status" value="1"/>
</dbReference>
<feature type="compositionally biased region" description="Basic and acidic residues" evidence="4">
    <location>
        <begin position="362"/>
        <end position="380"/>
    </location>
</feature>
<dbReference type="Gene3D" id="3.40.50.720">
    <property type="entry name" value="NAD(P)-binding Rossmann-like Domain"/>
    <property type="match status" value="1"/>
</dbReference>
<dbReference type="EMBL" id="PKMI01000013">
    <property type="protein sequence ID" value="RBA18752.1"/>
    <property type="molecule type" value="Genomic_DNA"/>
</dbReference>
<dbReference type="InterPro" id="IPR036291">
    <property type="entry name" value="NAD(P)-bd_dom_sf"/>
</dbReference>
<evidence type="ECO:0000256" key="4">
    <source>
        <dbReference type="SAM" id="MobiDB-lite"/>
    </source>
</evidence>